<sequence>NYLEVKYLLTVLFAAAAERVKKKSVEWARRFFVIENDLSPEEEAMIREENAWAFEGVDTDEYVD</sequence>
<organism evidence="3 4">
    <name type="scientific">Turnera subulata</name>
    <dbReference type="NCBI Taxonomy" id="218843"/>
    <lineage>
        <taxon>Eukaryota</taxon>
        <taxon>Viridiplantae</taxon>
        <taxon>Streptophyta</taxon>
        <taxon>Embryophyta</taxon>
        <taxon>Tracheophyta</taxon>
        <taxon>Spermatophyta</taxon>
        <taxon>Magnoliopsida</taxon>
        <taxon>eudicotyledons</taxon>
        <taxon>Gunneridae</taxon>
        <taxon>Pentapetalae</taxon>
        <taxon>rosids</taxon>
        <taxon>fabids</taxon>
        <taxon>Malpighiales</taxon>
        <taxon>Passifloraceae</taxon>
        <taxon>Turnera</taxon>
    </lineage>
</organism>
<name>A0A9Q0JFH5_9ROSI</name>
<evidence type="ECO:0000259" key="2">
    <source>
        <dbReference type="Pfam" id="PF01466"/>
    </source>
</evidence>
<dbReference type="Gene3D" id="3.30.710.10">
    <property type="entry name" value="Potassium Channel Kv1.1, Chain A"/>
    <property type="match status" value="1"/>
</dbReference>
<dbReference type="OrthoDB" id="2342932at2759"/>
<comment type="caution">
    <text evidence="3">The sequence shown here is derived from an EMBL/GenBank/DDBJ whole genome shotgun (WGS) entry which is preliminary data.</text>
</comment>
<reference evidence="3" key="2">
    <citation type="journal article" date="2023" name="Plants (Basel)">
        <title>Annotation of the Turnera subulata (Passifloraceae) Draft Genome Reveals the S-Locus Evolved after the Divergence of Turneroideae from Passifloroideae in a Stepwise Manner.</title>
        <authorList>
            <person name="Henning P.M."/>
            <person name="Roalson E.H."/>
            <person name="Mir W."/>
            <person name="McCubbin A.G."/>
            <person name="Shore J.S."/>
        </authorList>
    </citation>
    <scope>NUCLEOTIDE SEQUENCE</scope>
    <source>
        <strain evidence="3">F60SS</strain>
    </source>
</reference>
<dbReference type="GO" id="GO:0006511">
    <property type="term" value="P:ubiquitin-dependent protein catabolic process"/>
    <property type="evidence" value="ECO:0007669"/>
    <property type="project" value="InterPro"/>
</dbReference>
<evidence type="ECO:0000256" key="1">
    <source>
        <dbReference type="ARBA" id="ARBA00004906"/>
    </source>
</evidence>
<dbReference type="AlphaFoldDB" id="A0A9Q0JFH5"/>
<reference evidence="3" key="1">
    <citation type="submission" date="2022-02" db="EMBL/GenBank/DDBJ databases">
        <authorList>
            <person name="Henning P.M."/>
            <person name="McCubbin A.G."/>
            <person name="Shore J.S."/>
        </authorList>
    </citation>
    <scope>NUCLEOTIDE SEQUENCE</scope>
    <source>
        <strain evidence="3">F60SS</strain>
        <tissue evidence="3">Leaves</tissue>
    </source>
</reference>
<dbReference type="EMBL" id="JAKUCV010003205">
    <property type="protein sequence ID" value="KAJ4839743.1"/>
    <property type="molecule type" value="Genomic_DNA"/>
</dbReference>
<dbReference type="SUPFAM" id="SSF81382">
    <property type="entry name" value="Skp1 dimerisation domain-like"/>
    <property type="match status" value="1"/>
</dbReference>
<dbReference type="InterPro" id="IPR016072">
    <property type="entry name" value="Skp1_comp_dimer"/>
</dbReference>
<feature type="domain" description="SKP1 component dimerisation" evidence="2">
    <location>
        <begin position="6"/>
        <end position="53"/>
    </location>
</feature>
<proteinExistence type="predicted"/>
<dbReference type="InterPro" id="IPR036296">
    <property type="entry name" value="SKP1-like_dim_sf"/>
</dbReference>
<evidence type="ECO:0000313" key="4">
    <source>
        <dbReference type="Proteomes" id="UP001141552"/>
    </source>
</evidence>
<gene>
    <name evidence="3" type="ORF">Tsubulata_038138</name>
</gene>
<keyword evidence="4" id="KW-1185">Reference proteome</keyword>
<dbReference type="InterPro" id="IPR011333">
    <property type="entry name" value="SKP1/BTB/POZ_sf"/>
</dbReference>
<feature type="non-terminal residue" evidence="3">
    <location>
        <position position="1"/>
    </location>
</feature>
<dbReference type="Pfam" id="PF01466">
    <property type="entry name" value="Skp1"/>
    <property type="match status" value="1"/>
</dbReference>
<protein>
    <recommendedName>
        <fullName evidence="2">SKP1 component dimerisation domain-containing protein</fullName>
    </recommendedName>
</protein>
<comment type="pathway">
    <text evidence="1">Protein modification; protein ubiquitination.</text>
</comment>
<accession>A0A9Q0JFH5</accession>
<dbReference type="Proteomes" id="UP001141552">
    <property type="component" value="Unassembled WGS sequence"/>
</dbReference>
<evidence type="ECO:0000313" key="3">
    <source>
        <dbReference type="EMBL" id="KAJ4839743.1"/>
    </source>
</evidence>